<name>A0A8X6XDS3_9ARAC</name>
<proteinExistence type="predicted"/>
<keyword evidence="3" id="KW-1185">Reference proteome</keyword>
<organism evidence="2 3">
    <name type="scientific">Trichonephila inaurata madagascariensis</name>
    <dbReference type="NCBI Taxonomy" id="2747483"/>
    <lineage>
        <taxon>Eukaryota</taxon>
        <taxon>Metazoa</taxon>
        <taxon>Ecdysozoa</taxon>
        <taxon>Arthropoda</taxon>
        <taxon>Chelicerata</taxon>
        <taxon>Arachnida</taxon>
        <taxon>Araneae</taxon>
        <taxon>Araneomorphae</taxon>
        <taxon>Entelegynae</taxon>
        <taxon>Araneoidea</taxon>
        <taxon>Nephilidae</taxon>
        <taxon>Trichonephila</taxon>
        <taxon>Trichonephila inaurata</taxon>
    </lineage>
</organism>
<dbReference type="AlphaFoldDB" id="A0A8X6XDS3"/>
<dbReference type="Proteomes" id="UP000886998">
    <property type="component" value="Unassembled WGS sequence"/>
</dbReference>
<evidence type="ECO:0000259" key="1">
    <source>
        <dbReference type="Pfam" id="PF07727"/>
    </source>
</evidence>
<reference evidence="2" key="1">
    <citation type="submission" date="2020-08" db="EMBL/GenBank/DDBJ databases">
        <title>Multicomponent nature underlies the extraordinary mechanical properties of spider dragline silk.</title>
        <authorList>
            <person name="Kono N."/>
            <person name="Nakamura H."/>
            <person name="Mori M."/>
            <person name="Yoshida Y."/>
            <person name="Ohtoshi R."/>
            <person name="Malay A.D."/>
            <person name="Moran D.A.P."/>
            <person name="Tomita M."/>
            <person name="Numata K."/>
            <person name="Arakawa K."/>
        </authorList>
    </citation>
    <scope>NUCLEOTIDE SEQUENCE</scope>
</reference>
<dbReference type="EMBL" id="BMAV01008046">
    <property type="protein sequence ID" value="GFY51384.1"/>
    <property type="molecule type" value="Genomic_DNA"/>
</dbReference>
<sequence length="167" mass="19110">MASEDRDKWLAAMKEELESLSSNNTWRFKARLASKGYRQKFGVDFTETFSSVVWWDTIKTDLIIAAARKLKLGQFDVKTAFLYGDFSVDIYMAQPEGFSDSSSQVRKLLKSIYGLKQTPRCWDKRFKSFAENSGLKQSNCDPCLFFNDGKSMYVDDGIIAADEEQTL</sequence>
<evidence type="ECO:0000313" key="3">
    <source>
        <dbReference type="Proteomes" id="UP000886998"/>
    </source>
</evidence>
<comment type="caution">
    <text evidence="2">The sequence shown here is derived from an EMBL/GenBank/DDBJ whole genome shotgun (WGS) entry which is preliminary data.</text>
</comment>
<gene>
    <name evidence="2" type="primary">RE1</name>
    <name evidence="2" type="ORF">TNIN_470691</name>
</gene>
<accession>A0A8X6XDS3</accession>
<feature type="domain" description="Reverse transcriptase Ty1/copia-type" evidence="1">
    <location>
        <begin position="24"/>
        <end position="164"/>
    </location>
</feature>
<evidence type="ECO:0000313" key="2">
    <source>
        <dbReference type="EMBL" id="GFY51384.1"/>
    </source>
</evidence>
<protein>
    <submittedName>
        <fullName evidence="2">Retrovirus-related Pol polyprotein from transposon RE1</fullName>
    </submittedName>
</protein>
<dbReference type="Pfam" id="PF07727">
    <property type="entry name" value="RVT_2"/>
    <property type="match status" value="1"/>
</dbReference>
<dbReference type="OrthoDB" id="413361at2759"/>
<dbReference type="InterPro" id="IPR013103">
    <property type="entry name" value="RVT_2"/>
</dbReference>